<proteinExistence type="predicted"/>
<sequence>MRVYALCHSLGIALCHKIKTVRVYLRTKKLSIDLDSDGEMQDGPFDSISQPQEDTAQQQSPQTFSLIGSSEDRKTLKEKQDEEYQMSLEMDKKPTGNEHYEICDKEPKEQLQDAHKARVVPEPCTNFVAVKIRHPSLGLLSRRFPHNTKMHAVYDWAGSLCTDPAYFILTDPSSGNIIQPSSLVYDKYTLNMVESSNRTPSLLESDDEVQFLGFG</sequence>
<dbReference type="OrthoDB" id="5983166at2759"/>
<dbReference type="Proteomes" id="UP001152795">
    <property type="component" value="Unassembled WGS sequence"/>
</dbReference>
<evidence type="ECO:0000256" key="1">
    <source>
        <dbReference type="SAM" id="MobiDB-lite"/>
    </source>
</evidence>
<gene>
    <name evidence="2" type="ORF">PACLA_8A052688</name>
</gene>
<accession>A0A7D9EDA4</accession>
<evidence type="ECO:0000313" key="3">
    <source>
        <dbReference type="Proteomes" id="UP001152795"/>
    </source>
</evidence>
<comment type="caution">
    <text evidence="2">The sequence shown here is derived from an EMBL/GenBank/DDBJ whole genome shotgun (WGS) entry which is preliminary data.</text>
</comment>
<dbReference type="AlphaFoldDB" id="A0A7D9EDA4"/>
<organism evidence="2 3">
    <name type="scientific">Paramuricea clavata</name>
    <name type="common">Red gorgonian</name>
    <name type="synonym">Violescent sea-whip</name>
    <dbReference type="NCBI Taxonomy" id="317549"/>
    <lineage>
        <taxon>Eukaryota</taxon>
        <taxon>Metazoa</taxon>
        <taxon>Cnidaria</taxon>
        <taxon>Anthozoa</taxon>
        <taxon>Octocorallia</taxon>
        <taxon>Malacalcyonacea</taxon>
        <taxon>Plexauridae</taxon>
        <taxon>Paramuricea</taxon>
    </lineage>
</organism>
<evidence type="ECO:0000313" key="2">
    <source>
        <dbReference type="EMBL" id="CAB4007635.1"/>
    </source>
</evidence>
<feature type="compositionally biased region" description="Polar residues" evidence="1">
    <location>
        <begin position="47"/>
        <end position="62"/>
    </location>
</feature>
<feature type="region of interest" description="Disordered" evidence="1">
    <location>
        <begin position="35"/>
        <end position="62"/>
    </location>
</feature>
<keyword evidence="3" id="KW-1185">Reference proteome</keyword>
<protein>
    <submittedName>
        <fullName evidence="2">Uncharacterized protein</fullName>
    </submittedName>
</protein>
<name>A0A7D9EDA4_PARCT</name>
<dbReference type="EMBL" id="CACRXK020005860">
    <property type="protein sequence ID" value="CAB4007635.1"/>
    <property type="molecule type" value="Genomic_DNA"/>
</dbReference>
<reference evidence="2" key="1">
    <citation type="submission" date="2020-04" db="EMBL/GenBank/DDBJ databases">
        <authorList>
            <person name="Alioto T."/>
            <person name="Alioto T."/>
            <person name="Gomez Garrido J."/>
        </authorList>
    </citation>
    <scope>NUCLEOTIDE SEQUENCE</scope>
    <source>
        <strain evidence="2">A484AB</strain>
    </source>
</reference>